<keyword evidence="2 6" id="KW-0378">Hydrolase</keyword>
<reference evidence="7 8" key="1">
    <citation type="submission" date="2018-06" db="EMBL/GenBank/DDBJ databases">
        <title>Genomic Encyclopedia of Archaeal and Bacterial Type Strains, Phase II (KMG-II): from individual species to whole genera.</title>
        <authorList>
            <person name="Goeker M."/>
        </authorList>
    </citation>
    <scope>NUCLEOTIDE SEQUENCE [LARGE SCALE GENOMIC DNA]</scope>
    <source>
        <strain evidence="7 8">DSM 18710</strain>
    </source>
</reference>
<protein>
    <recommendedName>
        <fullName evidence="6">Pyridoxal 5'-phosphate synthase subunit PdxT</fullName>
        <ecNumber evidence="6">4.3.3.6</ecNumber>
    </recommendedName>
    <alternativeName>
        <fullName evidence="6">Pdx2</fullName>
    </alternativeName>
    <alternativeName>
        <fullName evidence="6">Pyridoxal 5'-phosphate synthase glutaminase subunit</fullName>
        <ecNumber evidence="6">3.5.1.2</ecNumber>
    </alternativeName>
</protein>
<comment type="pathway">
    <text evidence="6">Cofactor biosynthesis; pyridoxal 5'-phosphate biosynthesis.</text>
</comment>
<dbReference type="PROSITE" id="PS01236">
    <property type="entry name" value="PDXT_SNO_1"/>
    <property type="match status" value="1"/>
</dbReference>
<dbReference type="PROSITE" id="PS51273">
    <property type="entry name" value="GATASE_TYPE_1"/>
    <property type="match status" value="1"/>
</dbReference>
<organism evidence="7 8">
    <name type="scientific">Prevotella pallens</name>
    <dbReference type="NCBI Taxonomy" id="60133"/>
    <lineage>
        <taxon>Bacteria</taxon>
        <taxon>Pseudomonadati</taxon>
        <taxon>Bacteroidota</taxon>
        <taxon>Bacteroidia</taxon>
        <taxon>Bacteroidales</taxon>
        <taxon>Prevotellaceae</taxon>
        <taxon>Prevotella</taxon>
    </lineage>
</organism>
<keyword evidence="3 6" id="KW-0315">Glutamine amidotransferase</keyword>
<dbReference type="Gene3D" id="3.40.50.880">
    <property type="match status" value="1"/>
</dbReference>
<dbReference type="SUPFAM" id="SSF52317">
    <property type="entry name" value="Class I glutamine amidotransferase-like"/>
    <property type="match status" value="1"/>
</dbReference>
<dbReference type="InterPro" id="IPR021196">
    <property type="entry name" value="PdxT/SNO_CS"/>
</dbReference>
<evidence type="ECO:0000313" key="8">
    <source>
        <dbReference type="Proteomes" id="UP000249852"/>
    </source>
</evidence>
<comment type="subunit">
    <text evidence="6">In the presence of PdxS, forms a dodecamer of heterodimers. Only shows activity in the heterodimer.</text>
</comment>
<evidence type="ECO:0000256" key="4">
    <source>
        <dbReference type="ARBA" id="ARBA00023239"/>
    </source>
</evidence>
<dbReference type="EC" id="4.3.3.6" evidence="6"/>
<feature type="active site" description="Charge relay system" evidence="6">
    <location>
        <position position="172"/>
    </location>
</feature>
<evidence type="ECO:0000256" key="6">
    <source>
        <dbReference type="HAMAP-Rule" id="MF_01615"/>
    </source>
</evidence>
<feature type="binding site" evidence="6">
    <location>
        <begin position="47"/>
        <end position="49"/>
    </location>
    <ligand>
        <name>L-glutamine</name>
        <dbReference type="ChEBI" id="CHEBI:58359"/>
    </ligand>
</feature>
<keyword evidence="8" id="KW-1185">Reference proteome</keyword>
<feature type="binding site" evidence="6">
    <location>
        <begin position="136"/>
        <end position="137"/>
    </location>
    <ligand>
        <name>L-glutamine</name>
        <dbReference type="ChEBI" id="CHEBI:58359"/>
    </ligand>
</feature>
<feature type="active site" description="Charge relay system" evidence="6">
    <location>
        <position position="174"/>
    </location>
</feature>
<dbReference type="InterPro" id="IPR002161">
    <property type="entry name" value="PdxT/SNO"/>
</dbReference>
<proteinExistence type="inferred from homology"/>
<keyword evidence="6" id="KW-0663">Pyridoxal phosphate</keyword>
<comment type="caution">
    <text evidence="7">The sequence shown here is derived from an EMBL/GenBank/DDBJ whole genome shotgun (WGS) entry which is preliminary data.</text>
</comment>
<dbReference type="EC" id="3.5.1.2" evidence="6"/>
<evidence type="ECO:0000256" key="5">
    <source>
        <dbReference type="ARBA" id="ARBA00049534"/>
    </source>
</evidence>
<dbReference type="EMBL" id="QLTQ01000009">
    <property type="protein sequence ID" value="RAS45733.1"/>
    <property type="molecule type" value="Genomic_DNA"/>
</dbReference>
<name>A0ABX9DRR4_9BACT</name>
<gene>
    <name evidence="6" type="primary">pdxT</name>
    <name evidence="7" type="ORF">BC673_10935</name>
</gene>
<feature type="active site" description="Nucleophile" evidence="6">
    <location>
        <position position="79"/>
    </location>
</feature>
<comment type="similarity">
    <text evidence="1 6">Belongs to the glutaminase PdxT/SNO family.</text>
</comment>
<evidence type="ECO:0000256" key="2">
    <source>
        <dbReference type="ARBA" id="ARBA00022801"/>
    </source>
</evidence>
<accession>A0ABX9DRR4</accession>
<feature type="binding site" evidence="6">
    <location>
        <position position="108"/>
    </location>
    <ligand>
        <name>L-glutamine</name>
        <dbReference type="ChEBI" id="CHEBI:58359"/>
    </ligand>
</feature>
<dbReference type="InterPro" id="IPR029062">
    <property type="entry name" value="Class_I_gatase-like"/>
</dbReference>
<dbReference type="Proteomes" id="UP000249852">
    <property type="component" value="Unassembled WGS sequence"/>
</dbReference>
<comment type="function">
    <text evidence="6">Catalyzes the hydrolysis of glutamine to glutamate and ammonia as part of the biosynthesis of pyridoxal 5'-phosphate. The resulting ammonia molecule is channeled to the active site of PdxS.</text>
</comment>
<dbReference type="NCBIfam" id="TIGR03800">
    <property type="entry name" value="PLP_synth_Pdx2"/>
    <property type="match status" value="1"/>
</dbReference>
<comment type="catalytic activity">
    <reaction evidence="5 6">
        <text>L-glutamine + H2O = L-glutamate + NH4(+)</text>
        <dbReference type="Rhea" id="RHEA:15889"/>
        <dbReference type="ChEBI" id="CHEBI:15377"/>
        <dbReference type="ChEBI" id="CHEBI:28938"/>
        <dbReference type="ChEBI" id="CHEBI:29985"/>
        <dbReference type="ChEBI" id="CHEBI:58359"/>
        <dbReference type="EC" id="3.5.1.2"/>
    </reaction>
</comment>
<keyword evidence="4 6" id="KW-0456">Lyase</keyword>
<dbReference type="PIRSF" id="PIRSF005639">
    <property type="entry name" value="Glut_amidoT_SNO"/>
    <property type="match status" value="1"/>
</dbReference>
<comment type="catalytic activity">
    <reaction evidence="6">
        <text>aldehydo-D-ribose 5-phosphate + D-glyceraldehyde 3-phosphate + L-glutamine = pyridoxal 5'-phosphate + L-glutamate + phosphate + 3 H2O + H(+)</text>
        <dbReference type="Rhea" id="RHEA:31507"/>
        <dbReference type="ChEBI" id="CHEBI:15377"/>
        <dbReference type="ChEBI" id="CHEBI:15378"/>
        <dbReference type="ChEBI" id="CHEBI:29985"/>
        <dbReference type="ChEBI" id="CHEBI:43474"/>
        <dbReference type="ChEBI" id="CHEBI:58273"/>
        <dbReference type="ChEBI" id="CHEBI:58359"/>
        <dbReference type="ChEBI" id="CHEBI:59776"/>
        <dbReference type="ChEBI" id="CHEBI:597326"/>
        <dbReference type="EC" id="4.3.3.6"/>
    </reaction>
</comment>
<dbReference type="CDD" id="cd01749">
    <property type="entry name" value="GATase1_PB"/>
    <property type="match status" value="1"/>
</dbReference>
<dbReference type="RefSeq" id="WP_006044133.1">
    <property type="nucleotide sequence ID" value="NZ_CAJPLF010000013.1"/>
</dbReference>
<evidence type="ECO:0000256" key="3">
    <source>
        <dbReference type="ARBA" id="ARBA00022962"/>
    </source>
</evidence>
<dbReference type="PROSITE" id="PS51130">
    <property type="entry name" value="PDXT_SNO_2"/>
    <property type="match status" value="1"/>
</dbReference>
<evidence type="ECO:0000256" key="1">
    <source>
        <dbReference type="ARBA" id="ARBA00008345"/>
    </source>
</evidence>
<evidence type="ECO:0000313" key="7">
    <source>
        <dbReference type="EMBL" id="RAS45733.1"/>
    </source>
</evidence>
<dbReference type="PANTHER" id="PTHR31559">
    <property type="entry name" value="PYRIDOXAL 5'-PHOSPHATE SYNTHASE SUBUNIT SNO"/>
    <property type="match status" value="1"/>
</dbReference>
<dbReference type="PANTHER" id="PTHR31559:SF0">
    <property type="entry name" value="PYRIDOXAL 5'-PHOSPHATE SYNTHASE SUBUNIT SNO1-RELATED"/>
    <property type="match status" value="1"/>
</dbReference>
<sequence>MKIAILALQGAFAEHAKMMQQLGHETFEVRQLADWNKPKDGLIIPGGESTVMLKLLHELNLFEPIKKDIESGLPVYGTCAGLILLSKEVENAKSSYARFATMNIKTCRNAYGRQMGSFSVNAQMKGIEAPIPMTFIRAPYIENVGEGVEVLAEVDGHIVAAQQGKQLVTAFHPELGTDTRVHELFAKMLK</sequence>
<dbReference type="HAMAP" id="MF_01615">
    <property type="entry name" value="PdxT"/>
    <property type="match status" value="1"/>
</dbReference>
<dbReference type="Pfam" id="PF01174">
    <property type="entry name" value="SNO"/>
    <property type="match status" value="1"/>
</dbReference>